<accession>A0ABY8TS53</accession>
<keyword evidence="3" id="KW-1185">Reference proteome</keyword>
<name>A0ABY8TS53_TETOB</name>
<dbReference type="PROSITE" id="PS51257">
    <property type="entry name" value="PROKAR_LIPOPROTEIN"/>
    <property type="match status" value="1"/>
</dbReference>
<evidence type="ECO:0000313" key="3">
    <source>
        <dbReference type="Proteomes" id="UP001244341"/>
    </source>
</evidence>
<protein>
    <recommendedName>
        <fullName evidence="4">Phosphatidic acid phosphatase type 2/haloperoxidase domain-containing protein</fullName>
    </recommendedName>
</protein>
<dbReference type="Pfam" id="PF02681">
    <property type="entry name" value="DUF212"/>
    <property type="match status" value="1"/>
</dbReference>
<evidence type="ECO:0008006" key="4">
    <source>
        <dbReference type="Google" id="ProtNLM"/>
    </source>
</evidence>
<feature type="compositionally biased region" description="Low complexity" evidence="1">
    <location>
        <begin position="359"/>
        <end position="371"/>
    </location>
</feature>
<feature type="region of interest" description="Disordered" evidence="1">
    <location>
        <begin position="357"/>
        <end position="415"/>
    </location>
</feature>
<proteinExistence type="predicted"/>
<gene>
    <name evidence="2" type="ORF">OEZ85_010774</name>
</gene>
<evidence type="ECO:0000313" key="2">
    <source>
        <dbReference type="EMBL" id="WIA10591.1"/>
    </source>
</evidence>
<organism evidence="2 3">
    <name type="scientific">Tetradesmus obliquus</name>
    <name type="common">Green alga</name>
    <name type="synonym">Acutodesmus obliquus</name>
    <dbReference type="NCBI Taxonomy" id="3088"/>
    <lineage>
        <taxon>Eukaryota</taxon>
        <taxon>Viridiplantae</taxon>
        <taxon>Chlorophyta</taxon>
        <taxon>core chlorophytes</taxon>
        <taxon>Chlorophyceae</taxon>
        <taxon>CS clade</taxon>
        <taxon>Sphaeropleales</taxon>
        <taxon>Scenedesmaceae</taxon>
        <taxon>Tetradesmus</taxon>
    </lineage>
</organism>
<dbReference type="EMBL" id="CP126209">
    <property type="protein sequence ID" value="WIA10591.1"/>
    <property type="molecule type" value="Genomic_DNA"/>
</dbReference>
<sequence>MRPLPPDGSGHPAGIGGLLTNPSLMSALLSCLAAQLLKPLAHQYLHPEKRLDWKWAVSPGGMPSSHTAFVVGLTTALGMLEGTQSNLFALALVLSLVVAYDATGVRLHAGRHASVLNIMIAELPPEHPASETSALQETLGHTPVQLTDQQQDSMSGTLSSVQQHQLQQQLFPILGHCRSGTELVHMAGCTDHFLQHTLPQCCEYPAVQASALQVLFELQQAAASNRLLPGHYLNLCELLLRATTPQQLCDQLAGVRTRYAQLQDWYAAQAAAADEAAAAEAAAAAAAATAVAAAGPIQFSDGLLAELSAELGGAAAPDMAAAAAVPAPEAGMKAAVSLALASADWLLAGLPAMSCRTRSSSSSSSSSDSGSVDAPVTPVISAPASRAPSTRCSSDDAGDGSKQQQQQQQRQRIARKGGLLRRAAGAAAGCVLIKVLLRSRGC</sequence>
<dbReference type="Proteomes" id="UP001244341">
    <property type="component" value="Chromosome 2b"/>
</dbReference>
<dbReference type="PANTHER" id="PTHR31446">
    <property type="entry name" value="ACID PHOSPHATASE/VANADIUM-DEPENDENT HALOPEROXIDASE-RELATED PROTEIN"/>
    <property type="match status" value="1"/>
</dbReference>
<dbReference type="CDD" id="cd01610">
    <property type="entry name" value="PAP2_like"/>
    <property type="match status" value="1"/>
</dbReference>
<dbReference type="InterPro" id="IPR003832">
    <property type="entry name" value="DUF212"/>
</dbReference>
<reference evidence="2 3" key="1">
    <citation type="submission" date="2023-05" db="EMBL/GenBank/DDBJ databases">
        <title>A 100% complete, gapless, phased diploid assembly of the Scenedesmus obliquus UTEX 3031 genome.</title>
        <authorList>
            <person name="Biondi T.C."/>
            <person name="Hanschen E.R."/>
            <person name="Kwon T."/>
            <person name="Eng W."/>
            <person name="Kruse C.P.S."/>
            <person name="Koehler S.I."/>
            <person name="Kunde Y."/>
            <person name="Gleasner C.D."/>
            <person name="You Mak K.T."/>
            <person name="Polle J."/>
            <person name="Hovde B.T."/>
            <person name="Starkenburg S.R."/>
        </authorList>
    </citation>
    <scope>NUCLEOTIDE SEQUENCE [LARGE SCALE GENOMIC DNA]</scope>
    <source>
        <strain evidence="2 3">DOE0152z</strain>
    </source>
</reference>
<evidence type="ECO:0000256" key="1">
    <source>
        <dbReference type="SAM" id="MobiDB-lite"/>
    </source>
</evidence>
<dbReference type="PANTHER" id="PTHR31446:SF29">
    <property type="entry name" value="ACID PHOSPHATASE_VANADIUM-DEPENDENT HALOPEROXIDASE-RELATED PROTEIN"/>
    <property type="match status" value="1"/>
</dbReference>